<dbReference type="AlphaFoldDB" id="A0A923M5C9"/>
<proteinExistence type="predicted"/>
<dbReference type="PANTHER" id="PTHR36152:SF5">
    <property type="entry name" value="PROTEIN HCP1"/>
    <property type="match status" value="1"/>
</dbReference>
<dbReference type="Pfam" id="PF05638">
    <property type="entry name" value="T6SS_HCP"/>
    <property type="match status" value="1"/>
</dbReference>
<organism evidence="1 2">
    <name type="scientific">Ramlibacter albus</name>
    <dbReference type="NCBI Taxonomy" id="2079448"/>
    <lineage>
        <taxon>Bacteria</taxon>
        <taxon>Pseudomonadati</taxon>
        <taxon>Pseudomonadota</taxon>
        <taxon>Betaproteobacteria</taxon>
        <taxon>Burkholderiales</taxon>
        <taxon>Comamonadaceae</taxon>
        <taxon>Ramlibacter</taxon>
    </lineage>
</organism>
<dbReference type="SUPFAM" id="SSF141452">
    <property type="entry name" value="Hcp1-like"/>
    <property type="match status" value="1"/>
</dbReference>
<accession>A0A923M5C9</accession>
<dbReference type="RefSeq" id="WP_187080970.1">
    <property type="nucleotide sequence ID" value="NZ_JACORU010000002.1"/>
</dbReference>
<dbReference type="InterPro" id="IPR008514">
    <property type="entry name" value="T6SS_Hcp"/>
</dbReference>
<evidence type="ECO:0000313" key="2">
    <source>
        <dbReference type="Proteomes" id="UP000596827"/>
    </source>
</evidence>
<evidence type="ECO:0000313" key="1">
    <source>
        <dbReference type="EMBL" id="MBC5764502.1"/>
    </source>
</evidence>
<dbReference type="Gene3D" id="2.30.110.20">
    <property type="entry name" value="Hcp1-like"/>
    <property type="match status" value="1"/>
</dbReference>
<gene>
    <name evidence="1" type="ORF">H8R02_08580</name>
</gene>
<dbReference type="Proteomes" id="UP000596827">
    <property type="component" value="Unassembled WGS sequence"/>
</dbReference>
<dbReference type="PANTHER" id="PTHR36152">
    <property type="entry name" value="CYTOPLASMIC PROTEIN-RELATED"/>
    <property type="match status" value="1"/>
</dbReference>
<protein>
    <submittedName>
        <fullName evidence="1">Type VI secretion system tube protein Hcp</fullName>
    </submittedName>
</protein>
<dbReference type="EMBL" id="JACORU010000002">
    <property type="protein sequence ID" value="MBC5764502.1"/>
    <property type="molecule type" value="Genomic_DNA"/>
</dbReference>
<dbReference type="InterPro" id="IPR036624">
    <property type="entry name" value="Hcp1-lik_sf"/>
</dbReference>
<sequence length="163" mass="17575">MSDILVLDLGAVIKGNCTIGDAKMKDKVIVLSYSHGVTLPHQGDASQAERTAGRPSFTEMSFSKMSDLSTTEMYKACTQGTKIGTALLHVGRVENGVYMNFFTYTMTNAMISSISTSGGGGLPSDSFTISFTKLQCDFTAQKPDSTNRGTGTWNWNLETMKAD</sequence>
<keyword evidence="2" id="KW-1185">Reference proteome</keyword>
<name>A0A923M5C9_9BURK</name>
<reference evidence="1" key="1">
    <citation type="submission" date="2020-08" db="EMBL/GenBank/DDBJ databases">
        <title>Ramlibacter sp. GTP1 16S ribosomal RNA gene genome sequencing and assembly.</title>
        <authorList>
            <person name="Kang M."/>
        </authorList>
    </citation>
    <scope>NUCLEOTIDE SEQUENCE</scope>
    <source>
        <strain evidence="1">GTP1</strain>
    </source>
</reference>
<dbReference type="InterPro" id="IPR053165">
    <property type="entry name" value="HSI-I_assembly_Hcp1"/>
</dbReference>
<comment type="caution">
    <text evidence="1">The sequence shown here is derived from an EMBL/GenBank/DDBJ whole genome shotgun (WGS) entry which is preliminary data.</text>
</comment>